<dbReference type="Pfam" id="PF01075">
    <property type="entry name" value="Glyco_transf_9"/>
    <property type="match status" value="1"/>
</dbReference>
<dbReference type="Proteomes" id="UP000295777">
    <property type="component" value="Unassembled WGS sequence"/>
</dbReference>
<protein>
    <submittedName>
        <fullName evidence="3">Heptosyltransferase-2/heptosyltransferase-3</fullName>
    </submittedName>
</protein>
<name>A0A4R1GKG5_9BACT</name>
<accession>A0A4R1GKG5</accession>
<dbReference type="GO" id="GO:0005829">
    <property type="term" value="C:cytosol"/>
    <property type="evidence" value="ECO:0007669"/>
    <property type="project" value="TreeGrafter"/>
</dbReference>
<dbReference type="GO" id="GO:0009244">
    <property type="term" value="P:lipopolysaccharide core region biosynthetic process"/>
    <property type="evidence" value="ECO:0007669"/>
    <property type="project" value="TreeGrafter"/>
</dbReference>
<comment type="caution">
    <text evidence="3">The sequence shown here is derived from an EMBL/GenBank/DDBJ whole genome shotgun (WGS) entry which is preliminary data.</text>
</comment>
<gene>
    <name evidence="3" type="ORF">CLV27_0330</name>
</gene>
<dbReference type="OrthoDB" id="9797795at2"/>
<dbReference type="PANTHER" id="PTHR30160">
    <property type="entry name" value="TETRAACYLDISACCHARIDE 4'-KINASE-RELATED"/>
    <property type="match status" value="1"/>
</dbReference>
<dbReference type="Gene3D" id="3.40.50.2000">
    <property type="entry name" value="Glycogen Phosphorylase B"/>
    <property type="match status" value="2"/>
</dbReference>
<dbReference type="RefSeq" id="WP_132525157.1">
    <property type="nucleotide sequence ID" value="NZ_SMFV01000001.1"/>
</dbReference>
<evidence type="ECO:0000256" key="2">
    <source>
        <dbReference type="ARBA" id="ARBA00022679"/>
    </source>
</evidence>
<dbReference type="PANTHER" id="PTHR30160:SF1">
    <property type="entry name" value="LIPOPOLYSACCHARIDE 1,2-N-ACETYLGLUCOSAMINETRANSFERASE-RELATED"/>
    <property type="match status" value="1"/>
</dbReference>
<keyword evidence="2 3" id="KW-0808">Transferase</keyword>
<evidence type="ECO:0000313" key="4">
    <source>
        <dbReference type="Proteomes" id="UP000295777"/>
    </source>
</evidence>
<dbReference type="GO" id="GO:0008713">
    <property type="term" value="F:ADP-heptose-lipopolysaccharide heptosyltransferase activity"/>
    <property type="evidence" value="ECO:0007669"/>
    <property type="project" value="TreeGrafter"/>
</dbReference>
<dbReference type="SUPFAM" id="SSF53756">
    <property type="entry name" value="UDP-Glycosyltransferase/glycogen phosphorylase"/>
    <property type="match status" value="1"/>
</dbReference>
<organism evidence="3 4">
    <name type="scientific">Phorcysia thermohydrogeniphila</name>
    <dbReference type="NCBI Taxonomy" id="936138"/>
    <lineage>
        <taxon>Bacteria</taxon>
        <taxon>Pseudomonadati</taxon>
        <taxon>Aquificota</taxon>
        <taxon>Aquificia</taxon>
        <taxon>Desulfurobacteriales</taxon>
        <taxon>Desulfurobacteriaceae</taxon>
        <taxon>Phorcysia</taxon>
    </lineage>
</organism>
<dbReference type="InterPro" id="IPR051199">
    <property type="entry name" value="LPS_LOS_Heptosyltrfase"/>
</dbReference>
<dbReference type="CDD" id="cd03789">
    <property type="entry name" value="GT9_LPS_heptosyltransferase"/>
    <property type="match status" value="1"/>
</dbReference>
<evidence type="ECO:0000313" key="3">
    <source>
        <dbReference type="EMBL" id="TCK06529.1"/>
    </source>
</evidence>
<evidence type="ECO:0000256" key="1">
    <source>
        <dbReference type="ARBA" id="ARBA00022676"/>
    </source>
</evidence>
<keyword evidence="4" id="KW-1185">Reference proteome</keyword>
<dbReference type="EMBL" id="SMFV01000001">
    <property type="protein sequence ID" value="TCK06529.1"/>
    <property type="molecule type" value="Genomic_DNA"/>
</dbReference>
<reference evidence="3 4" key="1">
    <citation type="submission" date="2019-03" db="EMBL/GenBank/DDBJ databases">
        <title>Genomic Encyclopedia of Archaeal and Bacterial Type Strains, Phase II (KMG-II): from individual species to whole genera.</title>
        <authorList>
            <person name="Goeker M."/>
        </authorList>
    </citation>
    <scope>NUCLEOTIDE SEQUENCE [LARGE SCALE GENOMIC DNA]</scope>
    <source>
        <strain evidence="3 4">DSM 24425</strain>
    </source>
</reference>
<sequence>MKTLIIQLHQLGDILLSSALCRAVKEHVKGAEVHFLTSPTGAEIVRNNPYIDSVVVLERGIVPELKTAFRVRKEKYELLIDPQRTGRTKRLSLLSGAKKKVAFKKKGDNFYYDVLVEYKKTGYTVWDRLELLKGAGINVKKKYYPELFLTEEELESGRKVLKKLGLEEKGFFVVVPTSRRMNRAWEPEKFGVLSNFIAKKTGFIPLICYAPGEEEYAEKAFSQLKEGLNLPSPLPIRTFAAVVSFCAFFVGNDSFSSHLSFSLKKKTIVILGPNEGWFPENERILKVKKGLTCQPCNNWKKCKKNLACYRELSPEEAFSQIENWISQSFL</sequence>
<dbReference type="AlphaFoldDB" id="A0A4R1GKG5"/>
<dbReference type="InterPro" id="IPR002201">
    <property type="entry name" value="Glyco_trans_9"/>
</dbReference>
<keyword evidence="1" id="KW-0328">Glycosyltransferase</keyword>
<proteinExistence type="predicted"/>